<sequence length="547" mass="56305">MQLKHIFSATTITAALVLAGCGGDINITPTVNDNSTDSSQVNSNNTTTTAPTPVEEVECASYEGSSGLIAGLKVGDDCLYNTSFAGANVQITENVTFNALPNGGVHKFDGALQIGADGQTDPSDTTAFTIPAVGPTMTVEAGATLAFSSGEAIVRIARGAKIQAVGTADAPITFTSAKAFDRFDTVGNGPQYADWGGIIINGLGITDQCEDAQRDAGTCNAPSEGIVSYYGGTDNADDSGALNFVKIWYAGSGPRTGGEGDDLNSLTLNAVGSRTSVDYIHIHQGFDDGIEIFGGAVNMKRVVVTDTQDDSFDFDAGWQGAAQFLFVQHGTVTLADGSVVNMGNGGFEQDGKKGTTTATAPSSFPDIANVTVITTDATSVRDEDDSLAMKFDDGFQANYLNVLVVDPASTNGDDTACFNFSTDGQNKVDGITFNNSVIACSNVFNGDATFTTDASEVPAALLGTAKADWFASSGTTEVLASGSDVLVAGIHTRTGAPITVTPATAAELTAVNPFFEAASFIGALPDTDTSSAWYNWVNTAVTAANAD</sequence>
<evidence type="ECO:0000256" key="1">
    <source>
        <dbReference type="SAM" id="MobiDB-lite"/>
    </source>
</evidence>
<dbReference type="EMBL" id="JANATA010000016">
    <property type="protein sequence ID" value="MCP3429186.1"/>
    <property type="molecule type" value="Genomic_DNA"/>
</dbReference>
<evidence type="ECO:0000313" key="2">
    <source>
        <dbReference type="EMBL" id="MCP3429186.1"/>
    </source>
</evidence>
<evidence type="ECO:0000313" key="3">
    <source>
        <dbReference type="Proteomes" id="UP001165413"/>
    </source>
</evidence>
<feature type="region of interest" description="Disordered" evidence="1">
    <location>
        <begin position="32"/>
        <end position="51"/>
    </location>
</feature>
<dbReference type="PROSITE" id="PS51257">
    <property type="entry name" value="PROKAR_LIPOPROTEIN"/>
    <property type="match status" value="1"/>
</dbReference>
<dbReference type="RefSeq" id="WP_254101233.1">
    <property type="nucleotide sequence ID" value="NZ_JANATA010000016.1"/>
</dbReference>
<proteinExistence type="predicted"/>
<keyword evidence="3" id="KW-1185">Reference proteome</keyword>
<dbReference type="PANTHER" id="PTHR41339:SF1">
    <property type="entry name" value="SECRETED PROTEIN"/>
    <property type="match status" value="1"/>
</dbReference>
<name>A0AA41X473_9ALTE</name>
<dbReference type="PANTHER" id="PTHR41339">
    <property type="entry name" value="LIPL48"/>
    <property type="match status" value="1"/>
</dbReference>
<protein>
    <submittedName>
        <fullName evidence="2">Uncharacterized protein</fullName>
    </submittedName>
</protein>
<reference evidence="2" key="1">
    <citation type="submission" date="2022-07" db="EMBL/GenBank/DDBJ databases">
        <title>Characterization of the Novel Bacterium Alteromonas immobilis LMIT006 and Alteromonas gregis LMIT007.</title>
        <authorList>
            <person name="Lin X."/>
        </authorList>
    </citation>
    <scope>NUCLEOTIDE SEQUENCE</scope>
    <source>
        <strain evidence="2">LMIT007</strain>
    </source>
</reference>
<dbReference type="AlphaFoldDB" id="A0AA41X473"/>
<comment type="caution">
    <text evidence="2">The sequence shown here is derived from an EMBL/GenBank/DDBJ whole genome shotgun (WGS) entry which is preliminary data.</text>
</comment>
<organism evidence="2 3">
    <name type="scientific">Opacimonas viscosa</name>
    <dbReference type="NCBI Taxonomy" id="2961944"/>
    <lineage>
        <taxon>Bacteria</taxon>
        <taxon>Pseudomonadati</taxon>
        <taxon>Pseudomonadota</taxon>
        <taxon>Gammaproteobacteria</taxon>
        <taxon>Alteromonadales</taxon>
        <taxon>Alteromonadaceae</taxon>
        <taxon>Opacimonas</taxon>
    </lineage>
</organism>
<accession>A0AA41X473</accession>
<gene>
    <name evidence="2" type="ORF">NLF92_09545</name>
</gene>
<dbReference type="Proteomes" id="UP001165413">
    <property type="component" value="Unassembled WGS sequence"/>
</dbReference>